<dbReference type="Proteomes" id="UP000184020">
    <property type="component" value="Unassembled WGS sequence"/>
</dbReference>
<organism evidence="6 7">
    <name type="scientific">Flavobacterium micromati</name>
    <dbReference type="NCBI Taxonomy" id="229205"/>
    <lineage>
        <taxon>Bacteria</taxon>
        <taxon>Pseudomonadati</taxon>
        <taxon>Bacteroidota</taxon>
        <taxon>Flavobacteriia</taxon>
        <taxon>Flavobacteriales</taxon>
        <taxon>Flavobacteriaceae</taxon>
        <taxon>Flavobacterium</taxon>
    </lineage>
</organism>
<evidence type="ECO:0000256" key="4">
    <source>
        <dbReference type="ARBA" id="ARBA00022840"/>
    </source>
</evidence>
<comment type="similarity">
    <text evidence="1">Belongs to the ABC transporter superfamily.</text>
</comment>
<dbReference type="InterPro" id="IPR003593">
    <property type="entry name" value="AAA+_ATPase"/>
</dbReference>
<accession>A0A1M5P3I4</accession>
<dbReference type="PROSITE" id="PS50893">
    <property type="entry name" value="ABC_TRANSPORTER_2"/>
    <property type="match status" value="1"/>
</dbReference>
<dbReference type="STRING" id="229205.SAMN05444372_11239"/>
<dbReference type="RefSeq" id="WP_073021155.1">
    <property type="nucleotide sequence ID" value="NZ_FQWF01000012.1"/>
</dbReference>
<evidence type="ECO:0000256" key="3">
    <source>
        <dbReference type="ARBA" id="ARBA00022741"/>
    </source>
</evidence>
<protein>
    <submittedName>
        <fullName evidence="6">ABC-type multidrug transport system, ATPase component</fullName>
    </submittedName>
</protein>
<dbReference type="Pfam" id="PF00005">
    <property type="entry name" value="ABC_tran"/>
    <property type="match status" value="1"/>
</dbReference>
<keyword evidence="2" id="KW-0813">Transport</keyword>
<dbReference type="SUPFAM" id="SSF52540">
    <property type="entry name" value="P-loop containing nucleoside triphosphate hydrolases"/>
    <property type="match status" value="1"/>
</dbReference>
<dbReference type="OrthoDB" id="9801987at2"/>
<feature type="domain" description="ABC transporter" evidence="5">
    <location>
        <begin position="3"/>
        <end position="232"/>
    </location>
</feature>
<evidence type="ECO:0000256" key="2">
    <source>
        <dbReference type="ARBA" id="ARBA00022448"/>
    </source>
</evidence>
<dbReference type="InterPro" id="IPR003439">
    <property type="entry name" value="ABC_transporter-like_ATP-bd"/>
</dbReference>
<dbReference type="PANTHER" id="PTHR43335:SF2">
    <property type="entry name" value="ABC TRANSPORTER, ATP-BINDING PROTEIN"/>
    <property type="match status" value="1"/>
</dbReference>
<dbReference type="Gene3D" id="3.40.50.300">
    <property type="entry name" value="P-loop containing nucleotide triphosphate hydrolases"/>
    <property type="match status" value="1"/>
</dbReference>
<name>A0A1M5P3I4_9FLAO</name>
<dbReference type="GO" id="GO:0016887">
    <property type="term" value="F:ATP hydrolysis activity"/>
    <property type="evidence" value="ECO:0007669"/>
    <property type="project" value="InterPro"/>
</dbReference>
<evidence type="ECO:0000313" key="6">
    <source>
        <dbReference type="EMBL" id="SHG95969.1"/>
    </source>
</evidence>
<dbReference type="SMART" id="SM00382">
    <property type="entry name" value="AAA"/>
    <property type="match status" value="1"/>
</dbReference>
<dbReference type="PROSITE" id="PS00211">
    <property type="entry name" value="ABC_TRANSPORTER_1"/>
    <property type="match status" value="1"/>
</dbReference>
<keyword evidence="7" id="KW-1185">Reference proteome</keyword>
<keyword evidence="4" id="KW-0067">ATP-binding</keyword>
<dbReference type="InterPro" id="IPR017871">
    <property type="entry name" value="ABC_transporter-like_CS"/>
</dbReference>
<sequence length="289" mass="32259">MILELNNVTKSYSKNNLALDNFSLKIQRGVLGILGPNGAGKSTLIKLLSTMEKPLSGNIIYNGINIVKKPDYIRKDLGYLPQDFGTFNSLNAYEFLEYVAALKGLAGKGVEGKIDHMLRELNLSNVAKYQIGTYSGGMKQRLGIAQALINNPKVLILDEPTVGLDPEERIRFKELISDLGMDRIVIISSHIVSDIESVANQIVIMQNGSVLKQGNQLELLESMKGMVFELFIAHDKFLDFKTKNLVVSSVREQNGHRVRFIEKISSNEGIKVNATLEDLYIYLTKNRLL</sequence>
<evidence type="ECO:0000313" key="7">
    <source>
        <dbReference type="Proteomes" id="UP000184020"/>
    </source>
</evidence>
<evidence type="ECO:0000256" key="1">
    <source>
        <dbReference type="ARBA" id="ARBA00005417"/>
    </source>
</evidence>
<gene>
    <name evidence="6" type="ORF">SAMN05444372_11239</name>
</gene>
<dbReference type="InterPro" id="IPR027417">
    <property type="entry name" value="P-loop_NTPase"/>
</dbReference>
<dbReference type="AlphaFoldDB" id="A0A1M5P3I4"/>
<keyword evidence="3" id="KW-0547">Nucleotide-binding</keyword>
<dbReference type="EMBL" id="FQWF01000012">
    <property type="protein sequence ID" value="SHG95969.1"/>
    <property type="molecule type" value="Genomic_DNA"/>
</dbReference>
<dbReference type="PANTHER" id="PTHR43335">
    <property type="entry name" value="ABC TRANSPORTER, ATP-BINDING PROTEIN"/>
    <property type="match status" value="1"/>
</dbReference>
<reference evidence="7" key="1">
    <citation type="submission" date="2016-11" db="EMBL/GenBank/DDBJ databases">
        <authorList>
            <person name="Varghese N."/>
            <person name="Submissions S."/>
        </authorList>
    </citation>
    <scope>NUCLEOTIDE SEQUENCE [LARGE SCALE GENOMIC DNA]</scope>
    <source>
        <strain evidence="7">DSM 17659</strain>
    </source>
</reference>
<dbReference type="GO" id="GO:0005524">
    <property type="term" value="F:ATP binding"/>
    <property type="evidence" value="ECO:0007669"/>
    <property type="project" value="UniProtKB-KW"/>
</dbReference>
<dbReference type="CDD" id="cd03264">
    <property type="entry name" value="ABC_drug_resistance_like"/>
    <property type="match status" value="1"/>
</dbReference>
<evidence type="ECO:0000259" key="5">
    <source>
        <dbReference type="PROSITE" id="PS50893"/>
    </source>
</evidence>
<proteinExistence type="inferred from homology"/>